<keyword evidence="3 5" id="KW-0371">Homeobox</keyword>
<protein>
    <recommendedName>
        <fullName evidence="8">Homeobox domain-containing protein</fullName>
    </recommendedName>
</protein>
<dbReference type="CDD" id="cd00086">
    <property type="entry name" value="homeodomain"/>
    <property type="match status" value="1"/>
</dbReference>
<feature type="domain" description="Homeobox" evidence="8">
    <location>
        <begin position="297"/>
        <end position="357"/>
    </location>
</feature>
<dbReference type="GO" id="GO:0003677">
    <property type="term" value="F:DNA binding"/>
    <property type="evidence" value="ECO:0007669"/>
    <property type="project" value="UniProtKB-UniRule"/>
</dbReference>
<dbReference type="PANTHER" id="PTHR15467">
    <property type="entry name" value="ZINC-FINGERS AND HOMEOBOXES RELATED"/>
    <property type="match status" value="1"/>
</dbReference>
<dbReference type="InterPro" id="IPR001356">
    <property type="entry name" value="HD"/>
</dbReference>
<evidence type="ECO:0000313" key="10">
    <source>
        <dbReference type="EMBL" id="CAH9144683.1"/>
    </source>
</evidence>
<evidence type="ECO:0000256" key="5">
    <source>
        <dbReference type="PROSITE-ProRule" id="PRU00108"/>
    </source>
</evidence>
<gene>
    <name evidence="10" type="ORF">CEPIT_LOCUS41632</name>
    <name evidence="9" type="ORF">CEPIT_LOCUS4235</name>
</gene>
<organism evidence="10 11">
    <name type="scientific">Cuscuta epithymum</name>
    <dbReference type="NCBI Taxonomy" id="186058"/>
    <lineage>
        <taxon>Eukaryota</taxon>
        <taxon>Viridiplantae</taxon>
        <taxon>Streptophyta</taxon>
        <taxon>Embryophyta</taxon>
        <taxon>Tracheophyta</taxon>
        <taxon>Spermatophyta</taxon>
        <taxon>Magnoliopsida</taxon>
        <taxon>eudicotyledons</taxon>
        <taxon>Gunneridae</taxon>
        <taxon>Pentapetalae</taxon>
        <taxon>asterids</taxon>
        <taxon>lamiids</taxon>
        <taxon>Solanales</taxon>
        <taxon>Convolvulaceae</taxon>
        <taxon>Cuscuteae</taxon>
        <taxon>Cuscuta</taxon>
        <taxon>Cuscuta subgen. Cuscuta</taxon>
    </lineage>
</organism>
<feature type="region of interest" description="Disordered" evidence="7">
    <location>
        <begin position="140"/>
        <end position="200"/>
    </location>
</feature>
<comment type="subcellular location">
    <subcellularLocation>
        <location evidence="1 5 6">Nucleus</location>
    </subcellularLocation>
</comment>
<keyword evidence="2 5" id="KW-0238">DNA-binding</keyword>
<reference evidence="10" key="1">
    <citation type="submission" date="2022-07" db="EMBL/GenBank/DDBJ databases">
        <authorList>
            <person name="Macas J."/>
            <person name="Novak P."/>
            <person name="Neumann P."/>
        </authorList>
    </citation>
    <scope>NUCLEOTIDE SEQUENCE</scope>
</reference>
<keyword evidence="4 5" id="KW-0539">Nucleus</keyword>
<dbReference type="PROSITE" id="PS50071">
    <property type="entry name" value="HOMEOBOX_2"/>
    <property type="match status" value="1"/>
</dbReference>
<feature type="compositionally biased region" description="Basic and acidic residues" evidence="7">
    <location>
        <begin position="143"/>
        <end position="155"/>
    </location>
</feature>
<dbReference type="SMART" id="SM00389">
    <property type="entry name" value="HOX"/>
    <property type="match status" value="1"/>
</dbReference>
<dbReference type="Pfam" id="PF00046">
    <property type="entry name" value="Homeodomain"/>
    <property type="match status" value="1"/>
</dbReference>
<keyword evidence="11" id="KW-1185">Reference proteome</keyword>
<sequence>MAASTSLHISITLRCSHINGFSVYQPCSRTNLPSPRHRSSSVLTFSRRRSDHHGLAAAPSNKKKQKRSLAQRDKTDDDLGEDAVETLFLQLEKDLENDDLSMDDVDSEITEEDLANLERELEEALKGDNLSGDVESILDEENQEIKHEVDLRLEEGEGEGEEEEEDEEEEEEEEEDKEEYNDDDDDDDVDASVKGYEDNEYESPVQLKNWQLKRLAYALKNGRRKTSIKNLAADLCLDRAVVLKLLRDPSPHLLMLSATLPDKPIPIISEPPSIPLEKTEDFAKEETTEELPVHVMQQNWSAKKKIKKKQLGTLEQVYGRSKRPTNAMISSIVHVTNLPRKRVVKWFEERRAEEGVPDRPCQQLPYQRSTLNTPIP</sequence>
<evidence type="ECO:0000256" key="3">
    <source>
        <dbReference type="ARBA" id="ARBA00023155"/>
    </source>
</evidence>
<evidence type="ECO:0000313" key="9">
    <source>
        <dbReference type="EMBL" id="CAH9072194.1"/>
    </source>
</evidence>
<evidence type="ECO:0000256" key="7">
    <source>
        <dbReference type="SAM" id="MobiDB-lite"/>
    </source>
</evidence>
<feature type="compositionally biased region" description="Polar residues" evidence="7">
    <location>
        <begin position="364"/>
        <end position="376"/>
    </location>
</feature>
<accession>A0AAV0GAS7</accession>
<dbReference type="EMBL" id="CAMAPF010000021">
    <property type="protein sequence ID" value="CAH9072194.1"/>
    <property type="molecule type" value="Genomic_DNA"/>
</dbReference>
<dbReference type="PANTHER" id="PTHR15467:SF9">
    <property type="entry name" value="HOMEOBOX DOMAIN-CONTAINING PROTEIN"/>
    <property type="match status" value="1"/>
</dbReference>
<evidence type="ECO:0000313" key="11">
    <source>
        <dbReference type="Proteomes" id="UP001152523"/>
    </source>
</evidence>
<evidence type="ECO:0000256" key="4">
    <source>
        <dbReference type="ARBA" id="ARBA00023242"/>
    </source>
</evidence>
<feature type="region of interest" description="Disordered" evidence="7">
    <location>
        <begin position="351"/>
        <end position="376"/>
    </location>
</feature>
<evidence type="ECO:0000256" key="2">
    <source>
        <dbReference type="ARBA" id="ARBA00023125"/>
    </source>
</evidence>
<name>A0AAV0GAS7_9ASTE</name>
<dbReference type="InterPro" id="IPR009057">
    <property type="entry name" value="Homeodomain-like_sf"/>
</dbReference>
<dbReference type="GO" id="GO:0005634">
    <property type="term" value="C:nucleus"/>
    <property type="evidence" value="ECO:0007669"/>
    <property type="project" value="UniProtKB-SubCell"/>
</dbReference>
<dbReference type="GO" id="GO:0000981">
    <property type="term" value="F:DNA-binding transcription factor activity, RNA polymerase II-specific"/>
    <property type="evidence" value="ECO:0007669"/>
    <property type="project" value="TreeGrafter"/>
</dbReference>
<feature type="region of interest" description="Disordered" evidence="7">
    <location>
        <begin position="29"/>
        <end position="80"/>
    </location>
</feature>
<evidence type="ECO:0000256" key="6">
    <source>
        <dbReference type="RuleBase" id="RU000682"/>
    </source>
</evidence>
<comment type="caution">
    <text evidence="10">The sequence shown here is derived from an EMBL/GenBank/DDBJ whole genome shotgun (WGS) entry which is preliminary data.</text>
</comment>
<feature type="DNA-binding region" description="Homeobox" evidence="5">
    <location>
        <begin position="299"/>
        <end position="358"/>
    </location>
</feature>
<dbReference type="AlphaFoldDB" id="A0AAV0GAS7"/>
<proteinExistence type="predicted"/>
<dbReference type="Gene3D" id="1.10.10.60">
    <property type="entry name" value="Homeodomain-like"/>
    <property type="match status" value="1"/>
</dbReference>
<evidence type="ECO:0000256" key="1">
    <source>
        <dbReference type="ARBA" id="ARBA00004123"/>
    </source>
</evidence>
<feature type="compositionally biased region" description="Acidic residues" evidence="7">
    <location>
        <begin position="156"/>
        <end position="190"/>
    </location>
</feature>
<dbReference type="SUPFAM" id="SSF46689">
    <property type="entry name" value="Homeodomain-like"/>
    <property type="match status" value="1"/>
</dbReference>
<evidence type="ECO:0000259" key="8">
    <source>
        <dbReference type="PROSITE" id="PS50071"/>
    </source>
</evidence>
<dbReference type="Proteomes" id="UP001152523">
    <property type="component" value="Unassembled WGS sequence"/>
</dbReference>
<dbReference type="EMBL" id="CAMAPF010001069">
    <property type="protein sequence ID" value="CAH9144683.1"/>
    <property type="molecule type" value="Genomic_DNA"/>
</dbReference>